<dbReference type="AlphaFoldDB" id="A0A3N6N3I8"/>
<protein>
    <submittedName>
        <fullName evidence="1">Uncharacterized protein</fullName>
    </submittedName>
</protein>
<gene>
    <name evidence="1" type="ORF">EA462_00140</name>
</gene>
<dbReference type="RefSeq" id="WP_124176555.1">
    <property type="nucleotide sequence ID" value="NZ_REFY01000001.1"/>
</dbReference>
<evidence type="ECO:0000313" key="1">
    <source>
        <dbReference type="EMBL" id="RQG92682.1"/>
    </source>
</evidence>
<proteinExistence type="predicted"/>
<organism evidence="1 2">
    <name type="scientific">Natrarchaeobius halalkaliphilus</name>
    <dbReference type="NCBI Taxonomy" id="1679091"/>
    <lineage>
        <taxon>Archaea</taxon>
        <taxon>Methanobacteriati</taxon>
        <taxon>Methanobacteriota</taxon>
        <taxon>Stenosarchaea group</taxon>
        <taxon>Halobacteria</taxon>
        <taxon>Halobacteriales</taxon>
        <taxon>Natrialbaceae</taxon>
        <taxon>Natrarchaeobius</taxon>
    </lineage>
</organism>
<dbReference type="Proteomes" id="UP000273828">
    <property type="component" value="Unassembled WGS sequence"/>
</dbReference>
<evidence type="ECO:0000313" key="2">
    <source>
        <dbReference type="Proteomes" id="UP000273828"/>
    </source>
</evidence>
<comment type="caution">
    <text evidence="1">The sequence shown here is derived from an EMBL/GenBank/DDBJ whole genome shotgun (WGS) entry which is preliminary data.</text>
</comment>
<name>A0A3N6N3I8_9EURY</name>
<dbReference type="OrthoDB" id="197823at2157"/>
<accession>A0A3N6N3I8</accession>
<sequence length="67" mass="7530">MTLLVGTDEGLYRAEGVPFDRSELEKILDRVMVTAVETWEHTGGVFAANVNRIEAIRTAIDIIHHNH</sequence>
<dbReference type="EMBL" id="REFY01000001">
    <property type="protein sequence ID" value="RQG92682.1"/>
    <property type="molecule type" value="Genomic_DNA"/>
</dbReference>
<keyword evidence="2" id="KW-1185">Reference proteome</keyword>
<reference evidence="1 2" key="1">
    <citation type="submission" date="2018-10" db="EMBL/GenBank/DDBJ databases">
        <title>Natrarchaeobius chitinivorans gen. nov., sp. nov., and Natrarchaeobius haloalkaliphilus sp. nov., alkaliphilic, chitin-utilizing haloarchaea from hypersaline alkaline lakes.</title>
        <authorList>
            <person name="Sorokin D.Y."/>
            <person name="Elcheninov A.G."/>
            <person name="Kostrikina N.A."/>
            <person name="Bale N.J."/>
            <person name="Sinninghe Damste J.S."/>
            <person name="Khijniak T.V."/>
            <person name="Kublanov I.V."/>
            <person name="Toshchakov S.V."/>
        </authorList>
    </citation>
    <scope>NUCLEOTIDE SEQUENCE [LARGE SCALE GENOMIC DNA]</scope>
    <source>
        <strain evidence="1 2">AArcht-Sl</strain>
    </source>
</reference>